<evidence type="ECO:0000313" key="5">
    <source>
        <dbReference type="Proteomes" id="UP001592531"/>
    </source>
</evidence>
<feature type="compositionally biased region" description="Basic and acidic residues" evidence="2">
    <location>
        <begin position="190"/>
        <end position="199"/>
    </location>
</feature>
<dbReference type="PROSITE" id="PS50966">
    <property type="entry name" value="ZF_SWIM"/>
    <property type="match status" value="1"/>
</dbReference>
<reference evidence="4 5" key="1">
    <citation type="submission" date="2024-09" db="EMBL/GenBank/DDBJ databases">
        <authorList>
            <person name="Lee S.D."/>
        </authorList>
    </citation>
    <scope>NUCLEOTIDE SEQUENCE [LARGE SCALE GENOMIC DNA]</scope>
    <source>
        <strain evidence="4 5">N8-3</strain>
    </source>
</reference>
<evidence type="ECO:0000256" key="2">
    <source>
        <dbReference type="SAM" id="MobiDB-lite"/>
    </source>
</evidence>
<dbReference type="Proteomes" id="UP001592531">
    <property type="component" value="Unassembled WGS sequence"/>
</dbReference>
<dbReference type="InterPro" id="IPR007527">
    <property type="entry name" value="Znf_SWIM"/>
</dbReference>
<evidence type="ECO:0000259" key="3">
    <source>
        <dbReference type="PROSITE" id="PS50966"/>
    </source>
</evidence>
<feature type="region of interest" description="Disordered" evidence="2">
    <location>
        <begin position="178"/>
        <end position="199"/>
    </location>
</feature>
<name>A0ABV6VPY2_9ACTN</name>
<keyword evidence="1" id="KW-0862">Zinc</keyword>
<keyword evidence="1" id="KW-0863">Zinc-finger</keyword>
<dbReference type="PANTHER" id="PTHR38133:SF1">
    <property type="entry name" value="SLR1429 PROTEIN"/>
    <property type="match status" value="1"/>
</dbReference>
<sequence length="264" mass="27962">MTDPAAGDAPRWSRRFLERLEGLGVLPPELLADEPPPQPAVSGLTVTAGSAGARVAASDGPRGYDVWVELPAFDARQWTRAEQALSADRAVREALLDGEVPLRVEAVLARAGLSLLPARAGDLTLECSCPAWSSCRHLVAVLAALADAFDADPFLLTAWRGRGRERLLRHVEDLHAATAPDEDGGALPEEDGRPLGERLDDFWSEGGRHRALRAGEPAADAADDDAGSADATATALSQLDASGVLIRGRSLESLLRPAYEALID</sequence>
<organism evidence="4 5">
    <name type="scientific">Streptacidiphilus cavernicola</name>
    <dbReference type="NCBI Taxonomy" id="3342716"/>
    <lineage>
        <taxon>Bacteria</taxon>
        <taxon>Bacillati</taxon>
        <taxon>Actinomycetota</taxon>
        <taxon>Actinomycetes</taxon>
        <taxon>Kitasatosporales</taxon>
        <taxon>Streptomycetaceae</taxon>
        <taxon>Streptacidiphilus</taxon>
    </lineage>
</organism>
<feature type="domain" description="SWIM-type" evidence="3">
    <location>
        <begin position="112"/>
        <end position="146"/>
    </location>
</feature>
<keyword evidence="1" id="KW-0479">Metal-binding</keyword>
<keyword evidence="5" id="KW-1185">Reference proteome</keyword>
<proteinExistence type="predicted"/>
<dbReference type="PANTHER" id="PTHR38133">
    <property type="entry name" value="SLR1429 PROTEIN"/>
    <property type="match status" value="1"/>
</dbReference>
<evidence type="ECO:0000256" key="1">
    <source>
        <dbReference type="PROSITE-ProRule" id="PRU00325"/>
    </source>
</evidence>
<comment type="caution">
    <text evidence="4">The sequence shown here is derived from an EMBL/GenBank/DDBJ whole genome shotgun (WGS) entry which is preliminary data.</text>
</comment>
<protein>
    <recommendedName>
        <fullName evidence="3">SWIM-type domain-containing protein</fullName>
    </recommendedName>
</protein>
<dbReference type="RefSeq" id="WP_380532108.1">
    <property type="nucleotide sequence ID" value="NZ_JBHFAB010000002.1"/>
</dbReference>
<accession>A0ABV6VPY2</accession>
<evidence type="ECO:0000313" key="4">
    <source>
        <dbReference type="EMBL" id="MFC1415795.1"/>
    </source>
</evidence>
<gene>
    <name evidence="4" type="ORF">ACEZDE_03915</name>
</gene>
<dbReference type="EMBL" id="JBHFAB010000002">
    <property type="protein sequence ID" value="MFC1415795.1"/>
    <property type="molecule type" value="Genomic_DNA"/>
</dbReference>